<dbReference type="RefSeq" id="WP_246971907.1">
    <property type="nucleotide sequence ID" value="NZ_CP095397.1"/>
</dbReference>
<comment type="caution">
    <text evidence="1">The sequence shown here is derived from an EMBL/GenBank/DDBJ whole genome shotgun (WGS) entry which is preliminary data.</text>
</comment>
<sequence length="57" mass="6600">MAKAHRLDCEKEAADCRFVIQSENESEAVELARSHMKEVHGQDFTDDELRAEYMETV</sequence>
<dbReference type="GeneID" id="71852676"/>
<dbReference type="AlphaFoldDB" id="A0ABD5P1F2"/>
<dbReference type="Proteomes" id="UP001595821">
    <property type="component" value="Unassembled WGS sequence"/>
</dbReference>
<name>A0ABD5P1F2_9EURY</name>
<evidence type="ECO:0000313" key="2">
    <source>
        <dbReference type="Proteomes" id="UP001595821"/>
    </source>
</evidence>
<accession>A0ABD5P1F2</accession>
<evidence type="ECO:0000313" key="1">
    <source>
        <dbReference type="EMBL" id="MFC4248136.1"/>
    </source>
</evidence>
<dbReference type="Pfam" id="PF06348">
    <property type="entry name" value="DUF1059"/>
    <property type="match status" value="1"/>
</dbReference>
<reference evidence="1 2" key="1">
    <citation type="journal article" date="2014" name="Int. J. Syst. Evol. Microbiol.">
        <title>Complete genome sequence of Corynebacterium casei LMG S-19264T (=DSM 44701T), isolated from a smear-ripened cheese.</title>
        <authorList>
            <consortium name="US DOE Joint Genome Institute (JGI-PGF)"/>
            <person name="Walter F."/>
            <person name="Albersmeier A."/>
            <person name="Kalinowski J."/>
            <person name="Ruckert C."/>
        </authorList>
    </citation>
    <scope>NUCLEOTIDE SEQUENCE [LARGE SCALE GENOMIC DNA]</scope>
    <source>
        <strain evidence="1 2">IBRC-M 10912</strain>
    </source>
</reference>
<protein>
    <submittedName>
        <fullName evidence="1">DUF1059 domain-containing protein</fullName>
    </submittedName>
</protein>
<dbReference type="InterPro" id="IPR009409">
    <property type="entry name" value="DUF1059"/>
</dbReference>
<organism evidence="1 2">
    <name type="scientific">Natribaculum luteum</name>
    <dbReference type="NCBI Taxonomy" id="1586232"/>
    <lineage>
        <taxon>Archaea</taxon>
        <taxon>Methanobacteriati</taxon>
        <taxon>Methanobacteriota</taxon>
        <taxon>Stenosarchaea group</taxon>
        <taxon>Halobacteria</taxon>
        <taxon>Halobacteriales</taxon>
        <taxon>Natrialbaceae</taxon>
        <taxon>Natribaculum</taxon>
    </lineage>
</organism>
<gene>
    <name evidence="1" type="ORF">ACFOZ7_14535</name>
</gene>
<dbReference type="EMBL" id="JBHSDJ010000115">
    <property type="protein sequence ID" value="MFC4248136.1"/>
    <property type="molecule type" value="Genomic_DNA"/>
</dbReference>
<proteinExistence type="predicted"/>